<feature type="compositionally biased region" description="Acidic residues" evidence="2">
    <location>
        <begin position="139"/>
        <end position="152"/>
    </location>
</feature>
<accession>A0A166FQ42</accession>
<evidence type="ECO:0000256" key="2">
    <source>
        <dbReference type="SAM" id="MobiDB-lite"/>
    </source>
</evidence>
<dbReference type="Proteomes" id="UP000076798">
    <property type="component" value="Unassembled WGS sequence"/>
</dbReference>
<feature type="compositionally biased region" description="Low complexity" evidence="2">
    <location>
        <begin position="16"/>
        <end position="29"/>
    </location>
</feature>
<evidence type="ECO:0000256" key="1">
    <source>
        <dbReference type="SAM" id="Coils"/>
    </source>
</evidence>
<gene>
    <name evidence="4" type="ORF">SISSUDRAFT_1059934</name>
</gene>
<name>A0A166FQ42_9AGAM</name>
<feature type="coiled-coil region" evidence="1">
    <location>
        <begin position="209"/>
        <end position="267"/>
    </location>
</feature>
<reference evidence="4 5" key="1">
    <citation type="journal article" date="2016" name="Mol. Biol. Evol.">
        <title>Comparative Genomics of Early-Diverging Mushroom-Forming Fungi Provides Insights into the Origins of Lignocellulose Decay Capabilities.</title>
        <authorList>
            <person name="Nagy L.G."/>
            <person name="Riley R."/>
            <person name="Tritt A."/>
            <person name="Adam C."/>
            <person name="Daum C."/>
            <person name="Floudas D."/>
            <person name="Sun H."/>
            <person name="Yadav J.S."/>
            <person name="Pangilinan J."/>
            <person name="Larsson K.H."/>
            <person name="Matsuura K."/>
            <person name="Barry K."/>
            <person name="Labutti K."/>
            <person name="Kuo R."/>
            <person name="Ohm R.A."/>
            <person name="Bhattacharya S.S."/>
            <person name="Shirouzu T."/>
            <person name="Yoshinaga Y."/>
            <person name="Martin F.M."/>
            <person name="Grigoriev I.V."/>
            <person name="Hibbett D.S."/>
        </authorList>
    </citation>
    <scope>NUCLEOTIDE SEQUENCE [LARGE SCALE GENOMIC DNA]</scope>
    <source>
        <strain evidence="4 5">HHB10207 ss-3</strain>
    </source>
</reference>
<sequence length="392" mass="44339">MPPKSTQKRSAAALDSGPSEPSRPSGSVPTQKKTRFVSPSDDPEKFIEQVDDALEDRAPRRGAVKTEGYDSDSSDDGEGVVYSRRKDKQNKDDEDDDMFAVPKDGEDEEDGEGKKKKEVEMRLGDIEGQEFGQTTNEGFDSDDEDEPVDEDEAERRSKIGMGYELSAFNMREEMDEGKVLNDGEVYVKSYDPHAAHDRWMEGVDERDMKKARRSMKKREREEKERLEREAANALDTTELEKELVGLLRKAESVLEALARLGARAKKEKAAAKKSGKTVSQSTQHQIDRLTTIASALLPENVDIYSATYESILRSLRSSGKVPPEWTPPSQNIKLEYRWADPTQGQENETFGPFSEEELRAWYGAAYFGQDGERILLRRVGEEYWGTWEETLG</sequence>
<feature type="domain" description="GYF" evidence="3">
    <location>
        <begin position="333"/>
        <end position="392"/>
    </location>
</feature>
<feature type="region of interest" description="Disordered" evidence="2">
    <location>
        <begin position="1"/>
        <end position="160"/>
    </location>
</feature>
<dbReference type="PANTHER" id="PTHR13138">
    <property type="entry name" value="PROTEIN LIN1"/>
    <property type="match status" value="1"/>
</dbReference>
<dbReference type="OrthoDB" id="331341at2759"/>
<organism evidence="4 5">
    <name type="scientific">Sistotremastrum suecicum HHB10207 ss-3</name>
    <dbReference type="NCBI Taxonomy" id="1314776"/>
    <lineage>
        <taxon>Eukaryota</taxon>
        <taxon>Fungi</taxon>
        <taxon>Dikarya</taxon>
        <taxon>Basidiomycota</taxon>
        <taxon>Agaricomycotina</taxon>
        <taxon>Agaricomycetes</taxon>
        <taxon>Sistotremastrales</taxon>
        <taxon>Sistotremastraceae</taxon>
        <taxon>Sistotremastrum</taxon>
    </lineage>
</organism>
<keyword evidence="5" id="KW-1185">Reference proteome</keyword>
<dbReference type="SUPFAM" id="SSF55277">
    <property type="entry name" value="GYF domain"/>
    <property type="match status" value="1"/>
</dbReference>
<evidence type="ECO:0000313" key="4">
    <source>
        <dbReference type="EMBL" id="KZT40889.1"/>
    </source>
</evidence>
<dbReference type="PANTHER" id="PTHR13138:SF3">
    <property type="entry name" value="CD2 ANTIGEN CYTOPLASMIC TAIL-BINDING PROTEIN 2"/>
    <property type="match status" value="1"/>
</dbReference>
<evidence type="ECO:0000259" key="3">
    <source>
        <dbReference type="PROSITE" id="PS50829"/>
    </source>
</evidence>
<dbReference type="InterPro" id="IPR039905">
    <property type="entry name" value="CD2BP2/Lin1"/>
</dbReference>
<dbReference type="Gene3D" id="3.30.1490.40">
    <property type="match status" value="1"/>
</dbReference>
<dbReference type="STRING" id="1314776.A0A166FQ42"/>
<proteinExistence type="predicted"/>
<keyword evidence="1" id="KW-0175">Coiled coil</keyword>
<dbReference type="InterPro" id="IPR003169">
    <property type="entry name" value="GYF"/>
</dbReference>
<protein>
    <recommendedName>
        <fullName evidence="3">GYF domain-containing protein</fullName>
    </recommendedName>
</protein>
<dbReference type="GO" id="GO:0005682">
    <property type="term" value="C:U5 snRNP"/>
    <property type="evidence" value="ECO:0007669"/>
    <property type="project" value="InterPro"/>
</dbReference>
<feature type="compositionally biased region" description="Acidic residues" evidence="2">
    <location>
        <begin position="69"/>
        <end position="78"/>
    </location>
</feature>
<feature type="compositionally biased region" description="Basic and acidic residues" evidence="2">
    <location>
        <begin position="112"/>
        <end position="125"/>
    </location>
</feature>
<dbReference type="AlphaFoldDB" id="A0A166FQ42"/>
<dbReference type="EMBL" id="KV428027">
    <property type="protein sequence ID" value="KZT40889.1"/>
    <property type="molecule type" value="Genomic_DNA"/>
</dbReference>
<dbReference type="PROSITE" id="PS50829">
    <property type="entry name" value="GYF"/>
    <property type="match status" value="1"/>
</dbReference>
<dbReference type="InterPro" id="IPR035445">
    <property type="entry name" value="GYF-like_dom_sf"/>
</dbReference>
<evidence type="ECO:0000313" key="5">
    <source>
        <dbReference type="Proteomes" id="UP000076798"/>
    </source>
</evidence>